<organism evidence="1">
    <name type="scientific">viral metagenome</name>
    <dbReference type="NCBI Taxonomy" id="1070528"/>
    <lineage>
        <taxon>unclassified sequences</taxon>
        <taxon>metagenomes</taxon>
        <taxon>organismal metagenomes</taxon>
    </lineage>
</organism>
<sequence length="68" mass="8099">MKWTTKRPTEPGPYWLDEVWENEVGISHTDIVRVSHDFWVCWMNGRIKSLDCINGRWCRIPEPDEGKP</sequence>
<dbReference type="AlphaFoldDB" id="A0A6M3KZR5"/>
<proteinExistence type="predicted"/>
<gene>
    <name evidence="1" type="ORF">MM415B03145_0009</name>
</gene>
<dbReference type="EMBL" id="MT142651">
    <property type="protein sequence ID" value="QJA86665.1"/>
    <property type="molecule type" value="Genomic_DNA"/>
</dbReference>
<accession>A0A6M3KZR5</accession>
<reference evidence="1" key="1">
    <citation type="submission" date="2020-03" db="EMBL/GenBank/DDBJ databases">
        <title>The deep terrestrial virosphere.</title>
        <authorList>
            <person name="Holmfeldt K."/>
            <person name="Nilsson E."/>
            <person name="Simone D."/>
            <person name="Lopez-Fernandez M."/>
            <person name="Wu X."/>
            <person name="de Brujin I."/>
            <person name="Lundin D."/>
            <person name="Andersson A."/>
            <person name="Bertilsson S."/>
            <person name="Dopson M."/>
        </authorList>
    </citation>
    <scope>NUCLEOTIDE SEQUENCE</scope>
    <source>
        <strain evidence="1">MM415B03145</strain>
    </source>
</reference>
<name>A0A6M3KZR5_9ZZZZ</name>
<evidence type="ECO:0000313" key="1">
    <source>
        <dbReference type="EMBL" id="QJA86665.1"/>
    </source>
</evidence>
<protein>
    <submittedName>
        <fullName evidence="1">Uncharacterized protein</fullName>
    </submittedName>
</protein>